<dbReference type="EMBL" id="CACVBM020001092">
    <property type="protein sequence ID" value="CAA7030241.1"/>
    <property type="molecule type" value="Genomic_DNA"/>
</dbReference>
<evidence type="ECO:0000313" key="2">
    <source>
        <dbReference type="EMBL" id="CAA7030241.1"/>
    </source>
</evidence>
<dbReference type="AlphaFoldDB" id="A0A6D2ISX6"/>
<accession>A0A6D2ISX6</accession>
<protein>
    <recommendedName>
        <fullName evidence="1">MATH domain-containing protein</fullName>
    </recommendedName>
</protein>
<dbReference type="EMBL" id="CACVBM020001680">
    <property type="protein sequence ID" value="CAA7057231.1"/>
    <property type="molecule type" value="Genomic_DNA"/>
</dbReference>
<dbReference type="PANTHER" id="PTHR46162">
    <property type="entry name" value="TRAF-LIKE FAMILY PROTEIN"/>
    <property type="match status" value="1"/>
</dbReference>
<feature type="domain" description="MATH" evidence="1">
    <location>
        <begin position="33"/>
        <end position="157"/>
    </location>
</feature>
<dbReference type="Proteomes" id="UP000467841">
    <property type="component" value="Unassembled WGS sequence"/>
</dbReference>
<gene>
    <name evidence="2" type="ORF">MERR_LOCUS17476</name>
    <name evidence="3" type="ORF">MERR_LOCUS44467</name>
</gene>
<keyword evidence="4" id="KW-1185">Reference proteome</keyword>
<name>A0A6D2ISX6_9BRAS</name>
<dbReference type="PANTHER" id="PTHR46162:SF41">
    <property type="entry name" value="MATH DOMAIN-CONTAINING PROTEIN"/>
    <property type="match status" value="1"/>
</dbReference>
<dbReference type="Gene3D" id="2.60.210.10">
    <property type="entry name" value="Apoptosis, Tumor Necrosis Factor Receptor Associated Protein 2, Chain A"/>
    <property type="match status" value="2"/>
</dbReference>
<dbReference type="PROSITE" id="PS50144">
    <property type="entry name" value="MATH"/>
    <property type="match status" value="2"/>
</dbReference>
<proteinExistence type="predicted"/>
<dbReference type="OrthoDB" id="1084914at2759"/>
<feature type="domain" description="MATH" evidence="1">
    <location>
        <begin position="161"/>
        <end position="297"/>
    </location>
</feature>
<organism evidence="2 4">
    <name type="scientific">Microthlaspi erraticum</name>
    <dbReference type="NCBI Taxonomy" id="1685480"/>
    <lineage>
        <taxon>Eukaryota</taxon>
        <taxon>Viridiplantae</taxon>
        <taxon>Streptophyta</taxon>
        <taxon>Embryophyta</taxon>
        <taxon>Tracheophyta</taxon>
        <taxon>Spermatophyta</taxon>
        <taxon>Magnoliopsida</taxon>
        <taxon>eudicotyledons</taxon>
        <taxon>Gunneridae</taxon>
        <taxon>Pentapetalae</taxon>
        <taxon>rosids</taxon>
        <taxon>malvids</taxon>
        <taxon>Brassicales</taxon>
        <taxon>Brassicaceae</taxon>
        <taxon>Coluteocarpeae</taxon>
        <taxon>Microthlaspi</taxon>
    </lineage>
</organism>
<dbReference type="SUPFAM" id="SSF49599">
    <property type="entry name" value="TRAF domain-like"/>
    <property type="match status" value="2"/>
</dbReference>
<evidence type="ECO:0000313" key="3">
    <source>
        <dbReference type="EMBL" id="CAA7057231.1"/>
    </source>
</evidence>
<sequence>MVVTVSDEETSSLCSFTAADSTSPHNYWTQRPPSSYSLKIQNLEQLVGENYQSRRFSADGYYWRLILYPKGNEKDNGSGFISMYIEIDSAVEVFAYLTFSIYNKKLNKYFCIQDTEVKRFNALKVWGVSQMLPVEIFNDPVNGYIFEGDQCEFGVDVMLDTAITQWEVVSFNKTYFPKVSCTFNHVLMLKDHIYSSNRFSVGGKTWVLKVYPTSDVKWVSIFLHLSYYERLVADERIYTRGHIRVLNPRGSNHITEKFIYWHDESNLGCGHHKFVSMAELMGTYLDQENTLSVEVEFEVVSSTTYPPIF</sequence>
<dbReference type="InterPro" id="IPR008974">
    <property type="entry name" value="TRAF-like"/>
</dbReference>
<dbReference type="CDD" id="cd00121">
    <property type="entry name" value="MATH"/>
    <property type="match status" value="2"/>
</dbReference>
<dbReference type="InterPro" id="IPR002083">
    <property type="entry name" value="MATH/TRAF_dom"/>
</dbReference>
<reference evidence="2 4" key="1">
    <citation type="submission" date="2020-01" db="EMBL/GenBank/DDBJ databases">
        <authorList>
            <person name="Mishra B."/>
        </authorList>
    </citation>
    <scope>NUCLEOTIDE SEQUENCE [LARGE SCALE GENOMIC DNA]</scope>
</reference>
<evidence type="ECO:0000259" key="1">
    <source>
        <dbReference type="PROSITE" id="PS50144"/>
    </source>
</evidence>
<evidence type="ECO:0000313" key="4">
    <source>
        <dbReference type="Proteomes" id="UP000467841"/>
    </source>
</evidence>
<dbReference type="Pfam" id="PF22486">
    <property type="entry name" value="MATH_2"/>
    <property type="match status" value="2"/>
</dbReference>